<dbReference type="InterPro" id="IPR006597">
    <property type="entry name" value="Sel1-like"/>
</dbReference>
<reference evidence="2 3" key="1">
    <citation type="submission" date="2017-01" db="EMBL/GenBank/DDBJ databases">
        <authorList>
            <person name="Mah S.A."/>
            <person name="Swanson W.J."/>
            <person name="Moy G.W."/>
            <person name="Vacquier V.D."/>
        </authorList>
    </citation>
    <scope>NUCLEOTIDE SEQUENCE [LARGE SCALE GENOMIC DNA]</scope>
    <source>
        <strain evidence="2 3">DSM 21219</strain>
    </source>
</reference>
<organism evidence="2 3">
    <name type="scientific">Pontibaca methylaminivorans</name>
    <dbReference type="NCBI Taxonomy" id="515897"/>
    <lineage>
        <taxon>Bacteria</taxon>
        <taxon>Pseudomonadati</taxon>
        <taxon>Pseudomonadota</taxon>
        <taxon>Alphaproteobacteria</taxon>
        <taxon>Rhodobacterales</taxon>
        <taxon>Roseobacteraceae</taxon>
        <taxon>Pontibaca</taxon>
    </lineage>
</organism>
<dbReference type="RefSeq" id="WP_200805422.1">
    <property type="nucleotide sequence ID" value="NZ_FTPS01000001.1"/>
</dbReference>
<dbReference type="PANTHER" id="PTHR11102">
    <property type="entry name" value="SEL-1-LIKE PROTEIN"/>
    <property type="match status" value="1"/>
</dbReference>
<dbReference type="SUPFAM" id="SSF81901">
    <property type="entry name" value="HCP-like"/>
    <property type="match status" value="1"/>
</dbReference>
<feature type="compositionally biased region" description="Basic and acidic residues" evidence="1">
    <location>
        <begin position="222"/>
        <end position="231"/>
    </location>
</feature>
<protein>
    <recommendedName>
        <fullName evidence="4">TPR repeat</fullName>
    </recommendedName>
</protein>
<dbReference type="Pfam" id="PF08238">
    <property type="entry name" value="Sel1"/>
    <property type="match status" value="4"/>
</dbReference>
<dbReference type="STRING" id="515897.SAMN05421849_2206"/>
<feature type="region of interest" description="Disordered" evidence="1">
    <location>
        <begin position="209"/>
        <end position="231"/>
    </location>
</feature>
<dbReference type="Proteomes" id="UP000192455">
    <property type="component" value="Unassembled WGS sequence"/>
</dbReference>
<dbReference type="EMBL" id="FTPS01000001">
    <property type="protein sequence ID" value="SIT84888.1"/>
    <property type="molecule type" value="Genomic_DNA"/>
</dbReference>
<sequence>MQATKAGKQDSAAARAALALGQMLLNSGDAPAAIESFRMAARSGEAMALTMLGRIHDRGWGVAPDPVQAADWFRRAVDAGEAWAMFNLADLHLSGRGVTRDTATAHALYAKAAGHGHVQALNMLGMLAESGDGPDLPDAADDYFHAGAEAGDPWAMFNLARRMIETGHIESALGWLGRSLNCGFPDYWRAMAAGLAGHSDSRLRTLAAQARARTAAAATPAPDHHQEPPSC</sequence>
<accession>A0A1R3X1Q5</accession>
<keyword evidence="3" id="KW-1185">Reference proteome</keyword>
<dbReference type="SMART" id="SM00671">
    <property type="entry name" value="SEL1"/>
    <property type="match status" value="4"/>
</dbReference>
<feature type="compositionally biased region" description="Low complexity" evidence="1">
    <location>
        <begin position="209"/>
        <end position="221"/>
    </location>
</feature>
<proteinExistence type="predicted"/>
<dbReference type="Gene3D" id="1.25.40.10">
    <property type="entry name" value="Tetratricopeptide repeat domain"/>
    <property type="match status" value="1"/>
</dbReference>
<dbReference type="AlphaFoldDB" id="A0A1R3X1Q5"/>
<gene>
    <name evidence="2" type="ORF">SAMN05421849_2206</name>
</gene>
<dbReference type="InterPro" id="IPR011990">
    <property type="entry name" value="TPR-like_helical_dom_sf"/>
</dbReference>
<evidence type="ECO:0000256" key="1">
    <source>
        <dbReference type="SAM" id="MobiDB-lite"/>
    </source>
</evidence>
<dbReference type="InterPro" id="IPR050767">
    <property type="entry name" value="Sel1_AlgK"/>
</dbReference>
<evidence type="ECO:0000313" key="2">
    <source>
        <dbReference type="EMBL" id="SIT84888.1"/>
    </source>
</evidence>
<dbReference type="PANTHER" id="PTHR11102:SF160">
    <property type="entry name" value="ERAD-ASSOCIATED E3 UBIQUITIN-PROTEIN LIGASE COMPONENT HRD3"/>
    <property type="match status" value="1"/>
</dbReference>
<name>A0A1R3X1Q5_9RHOB</name>
<evidence type="ECO:0008006" key="4">
    <source>
        <dbReference type="Google" id="ProtNLM"/>
    </source>
</evidence>
<evidence type="ECO:0000313" key="3">
    <source>
        <dbReference type="Proteomes" id="UP000192455"/>
    </source>
</evidence>